<dbReference type="EMBL" id="M17879">
    <property type="protein sequence ID" value="AAA30068.1"/>
    <property type="molecule type" value="Genomic_DNA"/>
</dbReference>
<dbReference type="AlphaFoldDB" id="Q26650"/>
<feature type="non-terminal residue" evidence="1">
    <location>
        <position position="1"/>
    </location>
</feature>
<organism evidence="1">
    <name type="scientific">Strongylocentrotus purpuratus</name>
    <name type="common">Purple sea urchin</name>
    <dbReference type="NCBI Taxonomy" id="7668"/>
    <lineage>
        <taxon>Eukaryota</taxon>
        <taxon>Metazoa</taxon>
        <taxon>Echinodermata</taxon>
        <taxon>Eleutherozoa</taxon>
        <taxon>Echinozoa</taxon>
        <taxon>Echinoidea</taxon>
        <taxon>Euechinoidea</taxon>
        <taxon>Echinacea</taxon>
        <taxon>Camarodonta</taxon>
        <taxon>Echinidea</taxon>
        <taxon>Strongylocentrotidae</taxon>
        <taxon>Strongylocentrotus</taxon>
    </lineage>
</organism>
<reference evidence="1" key="1">
    <citation type="journal article" date="1987" name="Dev. Biol.">
        <title>Expression of myosin heavy chain gene in the sea urchin: coregulation with muscle actin transcription in early development.</title>
        <authorList>
            <person name="Rose S.J. 3rd"/>
            <person name="Rosenberg M.J."/>
            <person name="Britten R.J."/>
            <person name="Davidson E.H."/>
        </authorList>
    </citation>
    <scope>NUCLEOTIDE SEQUENCE</scope>
</reference>
<accession>Q26650</accession>
<sequence>FVTSRENWKWRHARSDAEKAVRRQERRVKEIIFQSEEDRKI</sequence>
<proteinExistence type="predicted"/>
<dbReference type="PIR" id="A45942">
    <property type="entry name" value="A45942"/>
</dbReference>
<name>Q26650_STRPU</name>
<protein>
    <submittedName>
        <fullName evidence="1">Myosin heavy chain</fullName>
    </submittedName>
</protein>
<evidence type="ECO:0000313" key="1">
    <source>
        <dbReference type="EMBL" id="AAA30068.1"/>
    </source>
</evidence>
<feature type="non-terminal residue" evidence="1">
    <location>
        <position position="41"/>
    </location>
</feature>